<sequence>MPRRCNDHSDQEPARRGSSDVIYNSTDFKQGEILTDISGKNWKLGKPIGIGGFGEIYQASEDLSREFETDTSFVAKVERHSNGPLFVEMNCYLRIAKSHTIEEWKAEKNLSFLGMPHYVASGSHMHKGEKYRFLILPKYEKDLEKMFQEKKCFNLKTVLTISIQIVDVLEYIHKKGYVHSDIKASNIMLGKRPRHKIVPLRRTGRIIGTRSSQKRPRKTCTRSLRPVGTITYVDDIPYLEEVLNMHEKKYNNNFVDLSKPKEKDQDKVNTDEVYLLDYGLASKYLLSNGEHREFCTDERRAHAGTVLFCSRDAHKGVPSRRSDLESLAYNMVYWLTGSLPWIDDVEQPESVEKKKNRCFTNLKSFLEFCFRCDYPVILLEYFNYLNDYSKKAIKDYGYKDDSRLDFDNLEVWGSKQKKLKRKVVSPENKKTFCGSFLMTSPLMPLHSNIIYKRPKLRKKVKNKEIKDSQMNWSKILMDPETIMKQATRERKTTETSDPGITIKLTDLERMNPTYAMMEVYNKCKDRETSPRYKGDSCGIDNIEGYTPR</sequence>
<evidence type="ECO:0000259" key="5">
    <source>
        <dbReference type="PROSITE" id="PS50011"/>
    </source>
</evidence>
<organism evidence="6 7">
    <name type="scientific">Aromia moschata</name>
    <dbReference type="NCBI Taxonomy" id="1265417"/>
    <lineage>
        <taxon>Eukaryota</taxon>
        <taxon>Metazoa</taxon>
        <taxon>Ecdysozoa</taxon>
        <taxon>Arthropoda</taxon>
        <taxon>Hexapoda</taxon>
        <taxon>Insecta</taxon>
        <taxon>Pterygota</taxon>
        <taxon>Neoptera</taxon>
        <taxon>Endopterygota</taxon>
        <taxon>Coleoptera</taxon>
        <taxon>Polyphaga</taxon>
        <taxon>Cucujiformia</taxon>
        <taxon>Chrysomeloidea</taxon>
        <taxon>Cerambycidae</taxon>
        <taxon>Cerambycinae</taxon>
        <taxon>Callichromatini</taxon>
        <taxon>Aromia</taxon>
    </lineage>
</organism>
<keyword evidence="2 4" id="KW-0547">Nucleotide-binding</keyword>
<dbReference type="GO" id="GO:0005524">
    <property type="term" value="F:ATP binding"/>
    <property type="evidence" value="ECO:0007669"/>
    <property type="project" value="UniProtKB-UniRule"/>
</dbReference>
<dbReference type="EMBL" id="JAPWTK010000344">
    <property type="protein sequence ID" value="KAJ8942067.1"/>
    <property type="molecule type" value="Genomic_DNA"/>
</dbReference>
<dbReference type="InterPro" id="IPR011009">
    <property type="entry name" value="Kinase-like_dom_sf"/>
</dbReference>
<dbReference type="SMART" id="SM00220">
    <property type="entry name" value="S_TKc"/>
    <property type="match status" value="1"/>
</dbReference>
<dbReference type="PROSITE" id="PS00108">
    <property type="entry name" value="PROTEIN_KINASE_ST"/>
    <property type="match status" value="1"/>
</dbReference>
<feature type="binding site" evidence="4">
    <location>
        <position position="76"/>
    </location>
    <ligand>
        <name>ATP</name>
        <dbReference type="ChEBI" id="CHEBI:30616"/>
    </ligand>
</feature>
<dbReference type="InterPro" id="IPR000719">
    <property type="entry name" value="Prot_kinase_dom"/>
</dbReference>
<comment type="caution">
    <text evidence="6">The sequence shown here is derived from an EMBL/GenBank/DDBJ whole genome shotgun (WGS) entry which is preliminary data.</text>
</comment>
<dbReference type="AlphaFoldDB" id="A0AAV8XUY1"/>
<keyword evidence="7" id="KW-1185">Reference proteome</keyword>
<dbReference type="SUPFAM" id="SSF56112">
    <property type="entry name" value="Protein kinase-like (PK-like)"/>
    <property type="match status" value="1"/>
</dbReference>
<dbReference type="GO" id="GO:0004674">
    <property type="term" value="F:protein serine/threonine kinase activity"/>
    <property type="evidence" value="ECO:0007669"/>
    <property type="project" value="UniProtKB-EC"/>
</dbReference>
<dbReference type="InterPro" id="IPR050235">
    <property type="entry name" value="CK1_Ser-Thr_kinase"/>
</dbReference>
<evidence type="ECO:0000256" key="4">
    <source>
        <dbReference type="PROSITE-ProRule" id="PRU10141"/>
    </source>
</evidence>
<evidence type="ECO:0000256" key="2">
    <source>
        <dbReference type="ARBA" id="ARBA00022741"/>
    </source>
</evidence>
<evidence type="ECO:0000256" key="1">
    <source>
        <dbReference type="ARBA" id="ARBA00012513"/>
    </source>
</evidence>
<proteinExistence type="predicted"/>
<evidence type="ECO:0000256" key="3">
    <source>
        <dbReference type="ARBA" id="ARBA00022840"/>
    </source>
</evidence>
<dbReference type="PANTHER" id="PTHR11909">
    <property type="entry name" value="CASEIN KINASE-RELATED"/>
    <property type="match status" value="1"/>
</dbReference>
<name>A0AAV8XUY1_9CUCU</name>
<evidence type="ECO:0000313" key="7">
    <source>
        <dbReference type="Proteomes" id="UP001162162"/>
    </source>
</evidence>
<keyword evidence="3 4" id="KW-0067">ATP-binding</keyword>
<dbReference type="Proteomes" id="UP001162162">
    <property type="component" value="Unassembled WGS sequence"/>
</dbReference>
<gene>
    <name evidence="6" type="ORF">NQ318_004092</name>
</gene>
<dbReference type="Gene3D" id="1.10.510.10">
    <property type="entry name" value="Transferase(Phosphotransferase) domain 1"/>
    <property type="match status" value="2"/>
</dbReference>
<dbReference type="InterPro" id="IPR017441">
    <property type="entry name" value="Protein_kinase_ATP_BS"/>
</dbReference>
<accession>A0AAV8XUY1</accession>
<dbReference type="PROSITE" id="PS50011">
    <property type="entry name" value="PROTEIN_KINASE_DOM"/>
    <property type="match status" value="1"/>
</dbReference>
<evidence type="ECO:0000313" key="6">
    <source>
        <dbReference type="EMBL" id="KAJ8942067.1"/>
    </source>
</evidence>
<feature type="domain" description="Protein kinase" evidence="5">
    <location>
        <begin position="42"/>
        <end position="470"/>
    </location>
</feature>
<dbReference type="InterPro" id="IPR008271">
    <property type="entry name" value="Ser/Thr_kinase_AS"/>
</dbReference>
<protein>
    <recommendedName>
        <fullName evidence="1">non-specific serine/threonine protein kinase</fullName>
        <ecNumber evidence="1">2.7.11.1</ecNumber>
    </recommendedName>
</protein>
<dbReference type="EC" id="2.7.11.1" evidence="1"/>
<reference evidence="6" key="1">
    <citation type="journal article" date="2023" name="Insect Mol. Biol.">
        <title>Genome sequencing provides insights into the evolution of gene families encoding plant cell wall-degrading enzymes in longhorned beetles.</title>
        <authorList>
            <person name="Shin N.R."/>
            <person name="Okamura Y."/>
            <person name="Kirsch R."/>
            <person name="Pauchet Y."/>
        </authorList>
    </citation>
    <scope>NUCLEOTIDE SEQUENCE</scope>
    <source>
        <strain evidence="6">AMC_N1</strain>
    </source>
</reference>
<dbReference type="PROSITE" id="PS00107">
    <property type="entry name" value="PROTEIN_KINASE_ATP"/>
    <property type="match status" value="1"/>
</dbReference>
<dbReference type="Pfam" id="PF00069">
    <property type="entry name" value="Pkinase"/>
    <property type="match status" value="1"/>
</dbReference>